<keyword evidence="5" id="KW-0408">Iron</keyword>
<organism evidence="8 9">
    <name type="scientific">Mycobacterium adipatum</name>
    <dbReference type="NCBI Taxonomy" id="1682113"/>
    <lineage>
        <taxon>Bacteria</taxon>
        <taxon>Bacillati</taxon>
        <taxon>Actinomycetota</taxon>
        <taxon>Actinomycetes</taxon>
        <taxon>Mycobacteriales</taxon>
        <taxon>Mycobacteriaceae</taxon>
        <taxon>Mycobacterium</taxon>
    </lineage>
</organism>
<evidence type="ECO:0000256" key="1">
    <source>
        <dbReference type="ARBA" id="ARBA00001927"/>
    </source>
</evidence>
<dbReference type="PANTHER" id="PTHR36923">
    <property type="entry name" value="FERREDOXIN"/>
    <property type="match status" value="1"/>
</dbReference>
<keyword evidence="2" id="KW-0813">Transport</keyword>
<dbReference type="Pfam" id="PF13459">
    <property type="entry name" value="Fer4_15"/>
    <property type="match status" value="1"/>
</dbReference>
<accession>A0A172UGJ6</accession>
<sequence>MTARKRLWVDPRLCEGHALCLDTAPEVFGLSGDDVAECVAEPAEELLAQVSAAIDACPRGAISLTDDPKGQPAP</sequence>
<keyword evidence="6" id="KW-0411">Iron-sulfur</keyword>
<evidence type="ECO:0000313" key="8">
    <source>
        <dbReference type="EMBL" id="ANE78051.1"/>
    </source>
</evidence>
<name>A0A172UGJ6_9MYCO</name>
<evidence type="ECO:0000256" key="2">
    <source>
        <dbReference type="ARBA" id="ARBA00022448"/>
    </source>
</evidence>
<dbReference type="Proteomes" id="UP000077143">
    <property type="component" value="Chromosome"/>
</dbReference>
<comment type="cofactor">
    <cofactor evidence="1">
        <name>[3Fe-4S] cluster</name>
        <dbReference type="ChEBI" id="CHEBI:21137"/>
    </cofactor>
</comment>
<dbReference type="InterPro" id="IPR051269">
    <property type="entry name" value="Fe-S_cluster_ET"/>
</dbReference>
<evidence type="ECO:0000256" key="4">
    <source>
        <dbReference type="ARBA" id="ARBA00022982"/>
    </source>
</evidence>
<evidence type="ECO:0000313" key="9">
    <source>
        <dbReference type="Proteomes" id="UP000077143"/>
    </source>
</evidence>
<evidence type="ECO:0000256" key="3">
    <source>
        <dbReference type="ARBA" id="ARBA00022723"/>
    </source>
</evidence>
<dbReference type="GO" id="GO:0051538">
    <property type="term" value="F:3 iron, 4 sulfur cluster binding"/>
    <property type="evidence" value="ECO:0007669"/>
    <property type="project" value="UniProtKB-KW"/>
</dbReference>
<dbReference type="GO" id="GO:0046872">
    <property type="term" value="F:metal ion binding"/>
    <property type="evidence" value="ECO:0007669"/>
    <property type="project" value="UniProtKB-KW"/>
</dbReference>
<dbReference type="EMBL" id="CP015596">
    <property type="protein sequence ID" value="ANE78051.1"/>
    <property type="molecule type" value="Genomic_DNA"/>
</dbReference>
<dbReference type="STRING" id="1682113.A7U43_00740"/>
<reference evidence="8 9" key="1">
    <citation type="submission" date="2016-05" db="EMBL/GenBank/DDBJ databases">
        <title>Complete genome sequence of a phthalic acid esters degrading Mycobacterium sp. YC-RL4.</title>
        <authorList>
            <person name="Ren L."/>
            <person name="Fan S."/>
            <person name="Ruth N."/>
            <person name="Jia Y."/>
            <person name="Wang J."/>
            <person name="Qiao C."/>
        </authorList>
    </citation>
    <scope>NUCLEOTIDE SEQUENCE [LARGE SCALE GENOMIC DNA]</scope>
    <source>
        <strain evidence="8 9">YC-RL4</strain>
    </source>
</reference>
<proteinExistence type="predicted"/>
<dbReference type="KEGG" id="madi:A7U43_00740"/>
<dbReference type="AlphaFoldDB" id="A0A172UGJ6"/>
<keyword evidence="4" id="KW-0249">Electron transport</keyword>
<gene>
    <name evidence="8" type="ORF">A7U43_00740</name>
</gene>
<dbReference type="SUPFAM" id="SSF54862">
    <property type="entry name" value="4Fe-4S ferredoxins"/>
    <property type="match status" value="1"/>
</dbReference>
<keyword evidence="3" id="KW-0479">Metal-binding</keyword>
<protein>
    <recommendedName>
        <fullName evidence="10">Ferredoxin</fullName>
    </recommendedName>
</protein>
<evidence type="ECO:0000256" key="5">
    <source>
        <dbReference type="ARBA" id="ARBA00023004"/>
    </source>
</evidence>
<evidence type="ECO:0000256" key="6">
    <source>
        <dbReference type="ARBA" id="ARBA00023014"/>
    </source>
</evidence>
<dbReference type="Gene3D" id="3.30.70.20">
    <property type="match status" value="1"/>
</dbReference>
<dbReference type="RefSeq" id="WP_067989939.1">
    <property type="nucleotide sequence ID" value="NZ_CP015596.1"/>
</dbReference>
<evidence type="ECO:0000256" key="7">
    <source>
        <dbReference type="ARBA" id="ARBA00023291"/>
    </source>
</evidence>
<dbReference type="PANTHER" id="PTHR36923:SF3">
    <property type="entry name" value="FERREDOXIN"/>
    <property type="match status" value="1"/>
</dbReference>
<keyword evidence="7" id="KW-0003">3Fe-4S</keyword>
<keyword evidence="9" id="KW-1185">Reference proteome</keyword>
<evidence type="ECO:0008006" key="10">
    <source>
        <dbReference type="Google" id="ProtNLM"/>
    </source>
</evidence>
<dbReference type="OrthoDB" id="9153979at2"/>